<feature type="chain" id="PRO_5043011160" description="Molybdopterin-dependent oxidoreductase" evidence="1">
    <location>
        <begin position="22"/>
        <end position="197"/>
    </location>
</feature>
<protein>
    <recommendedName>
        <fullName evidence="4">Molybdopterin-dependent oxidoreductase</fullName>
    </recommendedName>
</protein>
<keyword evidence="1" id="KW-0732">Signal</keyword>
<evidence type="ECO:0008006" key="4">
    <source>
        <dbReference type="Google" id="ProtNLM"/>
    </source>
</evidence>
<comment type="caution">
    <text evidence="2">The sequence shown here is derived from an EMBL/GenBank/DDBJ whole genome shotgun (WGS) entry which is preliminary data.</text>
</comment>
<dbReference type="AlphaFoldDB" id="A0AAQ1GMH2"/>
<reference evidence="2 3" key="1">
    <citation type="submission" date="2016-10" db="EMBL/GenBank/DDBJ databases">
        <authorList>
            <person name="Varghese N."/>
            <person name="Submissions S."/>
        </authorList>
    </citation>
    <scope>NUCLEOTIDE SEQUENCE [LARGE SCALE GENOMIC DNA]</scope>
    <source>
        <strain evidence="2 3">LMG 22274</strain>
    </source>
</reference>
<feature type="signal peptide" evidence="1">
    <location>
        <begin position="1"/>
        <end position="21"/>
    </location>
</feature>
<dbReference type="Proteomes" id="UP000183529">
    <property type="component" value="Unassembled WGS sequence"/>
</dbReference>
<dbReference type="Gene3D" id="3.90.420.10">
    <property type="entry name" value="Oxidoreductase, molybdopterin-binding domain"/>
    <property type="match status" value="1"/>
</dbReference>
<dbReference type="EMBL" id="FNZM01000022">
    <property type="protein sequence ID" value="SEK12689.1"/>
    <property type="molecule type" value="Genomic_DNA"/>
</dbReference>
<dbReference type="SUPFAM" id="SSF56524">
    <property type="entry name" value="Oxidoreductase molybdopterin-binding domain"/>
    <property type="match status" value="1"/>
</dbReference>
<dbReference type="RefSeq" id="WP_074986947.1">
    <property type="nucleotide sequence ID" value="NZ_CADFGN010000001.1"/>
</dbReference>
<name>A0AAQ1GMH2_9BURK</name>
<organism evidence="2 3">
    <name type="scientific">Paraburkholderia tropica</name>
    <dbReference type="NCBI Taxonomy" id="92647"/>
    <lineage>
        <taxon>Bacteria</taxon>
        <taxon>Pseudomonadati</taxon>
        <taxon>Pseudomonadota</taxon>
        <taxon>Betaproteobacteria</taxon>
        <taxon>Burkholderiales</taxon>
        <taxon>Burkholderiaceae</taxon>
        <taxon>Paraburkholderia</taxon>
    </lineage>
</organism>
<evidence type="ECO:0000313" key="3">
    <source>
        <dbReference type="Proteomes" id="UP000183529"/>
    </source>
</evidence>
<evidence type="ECO:0000313" key="2">
    <source>
        <dbReference type="EMBL" id="SEK12689.1"/>
    </source>
</evidence>
<dbReference type="InterPro" id="IPR036374">
    <property type="entry name" value="OxRdtase_Mopterin-bd_sf"/>
</dbReference>
<accession>A0AAQ1GMH2</accession>
<dbReference type="GeneID" id="61306347"/>
<sequence length="197" mass="21271">MNKRQFLSGAAAFSVAPAAFAAKHETSGAAHATSPAVLTISGDIGRHNRGGVDVFDRLFEKQLVKFDKAYAFDFPALMRLPAVTIRPTLEYDQQPHTLSGPLLADVLQVAGVTGAGTAQVMLRAIDGYAVMVSLENLRAWRYIVATHLDGKPMPLGGLGPLWAVYDADRVPEQASKPLKERFVTCPWAVYHVQVNAG</sequence>
<evidence type="ECO:0000256" key="1">
    <source>
        <dbReference type="SAM" id="SignalP"/>
    </source>
</evidence>
<proteinExistence type="predicted"/>
<gene>
    <name evidence="2" type="ORF">SAMN05216550_122101</name>
</gene>